<evidence type="ECO:0000313" key="1">
    <source>
        <dbReference type="EMBL" id="KOC68209.1"/>
    </source>
</evidence>
<accession>A0A0L7RBG6</accession>
<name>A0A0L7RBG6_9HYME</name>
<dbReference type="EMBL" id="KQ414617">
    <property type="protein sequence ID" value="KOC68209.1"/>
    <property type="molecule type" value="Genomic_DNA"/>
</dbReference>
<protein>
    <submittedName>
        <fullName evidence="1">Uncharacterized protein</fullName>
    </submittedName>
</protein>
<gene>
    <name evidence="1" type="ORF">WH47_03367</name>
</gene>
<sequence>MPVPRILSYCAYMYMCVAARNIVCDLMNAGPNIHSTTHETIKIDECDIFYGSWESPKQSFLDATRFRILTVSKRSTNFRRSFIAPPCILNRLHTTSLNLTHYGRSNANPFYPLGISSGYRNAFKTKTRSLVNC</sequence>
<evidence type="ECO:0000313" key="2">
    <source>
        <dbReference type="Proteomes" id="UP000053825"/>
    </source>
</evidence>
<organism evidence="1 2">
    <name type="scientific">Habropoda laboriosa</name>
    <dbReference type="NCBI Taxonomy" id="597456"/>
    <lineage>
        <taxon>Eukaryota</taxon>
        <taxon>Metazoa</taxon>
        <taxon>Ecdysozoa</taxon>
        <taxon>Arthropoda</taxon>
        <taxon>Hexapoda</taxon>
        <taxon>Insecta</taxon>
        <taxon>Pterygota</taxon>
        <taxon>Neoptera</taxon>
        <taxon>Endopterygota</taxon>
        <taxon>Hymenoptera</taxon>
        <taxon>Apocrita</taxon>
        <taxon>Aculeata</taxon>
        <taxon>Apoidea</taxon>
        <taxon>Anthophila</taxon>
        <taxon>Apidae</taxon>
        <taxon>Habropoda</taxon>
    </lineage>
</organism>
<keyword evidence="2" id="KW-1185">Reference proteome</keyword>
<proteinExistence type="predicted"/>
<dbReference type="Proteomes" id="UP000053825">
    <property type="component" value="Unassembled WGS sequence"/>
</dbReference>
<reference evidence="1 2" key="1">
    <citation type="submission" date="2015-07" db="EMBL/GenBank/DDBJ databases">
        <title>The genome of Habropoda laboriosa.</title>
        <authorList>
            <person name="Pan H."/>
            <person name="Kapheim K."/>
        </authorList>
    </citation>
    <scope>NUCLEOTIDE SEQUENCE [LARGE SCALE GENOMIC DNA]</scope>
    <source>
        <strain evidence="1">0110345459</strain>
    </source>
</reference>
<dbReference type="AlphaFoldDB" id="A0A0L7RBG6"/>